<evidence type="ECO:0000313" key="2">
    <source>
        <dbReference type="EMBL" id="AZA16720.1"/>
    </source>
</evidence>
<dbReference type="RefSeq" id="WP_002878677.1">
    <property type="nucleotide sequence ID" value="NZ_BJLK01000012.1"/>
</dbReference>
<dbReference type="Pfam" id="PF00575">
    <property type="entry name" value="S1"/>
    <property type="match status" value="1"/>
</dbReference>
<dbReference type="GO" id="GO:0006412">
    <property type="term" value="P:translation"/>
    <property type="evidence" value="ECO:0007669"/>
    <property type="project" value="TreeGrafter"/>
</dbReference>
<dbReference type="InterPro" id="IPR012340">
    <property type="entry name" value="NA-bd_OB-fold"/>
</dbReference>
<dbReference type="InterPro" id="IPR003029">
    <property type="entry name" value="S1_domain"/>
</dbReference>
<dbReference type="EMBL" id="CP031023">
    <property type="protein sequence ID" value="AZA16720.1"/>
    <property type="molecule type" value="Genomic_DNA"/>
</dbReference>
<evidence type="ECO:0000259" key="1">
    <source>
        <dbReference type="PROSITE" id="PS50126"/>
    </source>
</evidence>
<dbReference type="InterPro" id="IPR050437">
    <property type="entry name" value="Ribos_protein_bS1-like"/>
</dbReference>
<dbReference type="AlphaFoldDB" id="A0A061CKX3"/>
<accession>A0A061CKX3</accession>
<dbReference type="Gene3D" id="2.40.50.140">
    <property type="entry name" value="Nucleic acid-binding proteins"/>
    <property type="match status" value="1"/>
</dbReference>
<feature type="domain" description="S1 motif" evidence="1">
    <location>
        <begin position="6"/>
        <end position="72"/>
    </location>
</feature>
<dbReference type="GO" id="GO:0003729">
    <property type="term" value="F:mRNA binding"/>
    <property type="evidence" value="ECO:0007669"/>
    <property type="project" value="TreeGrafter"/>
</dbReference>
<name>A0A061CKX3_LACDL</name>
<sequence>MNYKVGQRLDGVINNVTDLGIFVTLPKHKSGLVHRNDFGSDWPRERQHWQAGDQVRVVVQNLRKGRLDLSIRRVNDPDLIDPTNQFSQLRAGDFARVLNQVDQEARAEIEQLEAALK</sequence>
<dbReference type="OrthoDB" id="9810507at2"/>
<organism evidence="2">
    <name type="scientific">Lactobacillus delbrueckii subsp. lactis</name>
    <dbReference type="NCBI Taxonomy" id="29397"/>
    <lineage>
        <taxon>Bacteria</taxon>
        <taxon>Bacillati</taxon>
        <taxon>Bacillota</taxon>
        <taxon>Bacilli</taxon>
        <taxon>Lactobacillales</taxon>
        <taxon>Lactobacillaceae</taxon>
        <taxon>Lactobacillus</taxon>
    </lineage>
</organism>
<protein>
    <submittedName>
        <fullName evidence="2">S1 RNA-binding domain-containing protein</fullName>
    </submittedName>
</protein>
<dbReference type="PROSITE" id="PS50126">
    <property type="entry name" value="S1"/>
    <property type="match status" value="1"/>
</dbReference>
<proteinExistence type="predicted"/>
<gene>
    <name evidence="2" type="ORF">DQL93_09705</name>
</gene>
<reference evidence="2" key="1">
    <citation type="submission" date="2018-07" db="EMBL/GenBank/DDBJ databases">
        <authorList>
            <person name="Somerville V."/>
        </authorList>
    </citation>
    <scope>NUCLEOTIDE SEQUENCE</scope>
    <source>
        <strain evidence="2">NWC_2_2</strain>
    </source>
</reference>
<dbReference type="SUPFAM" id="SSF50249">
    <property type="entry name" value="Nucleic acid-binding proteins"/>
    <property type="match status" value="1"/>
</dbReference>
<dbReference type="SMART" id="SM00316">
    <property type="entry name" value="S1"/>
    <property type="match status" value="1"/>
</dbReference>
<dbReference type="GeneID" id="69668401"/>
<dbReference type="PANTHER" id="PTHR10724">
    <property type="entry name" value="30S RIBOSOMAL PROTEIN S1"/>
    <property type="match status" value="1"/>
</dbReference>
<dbReference type="GO" id="GO:0003735">
    <property type="term" value="F:structural constituent of ribosome"/>
    <property type="evidence" value="ECO:0007669"/>
    <property type="project" value="TreeGrafter"/>
</dbReference>